<organism evidence="1 2">
    <name type="scientific">Coniella lustricola</name>
    <dbReference type="NCBI Taxonomy" id="2025994"/>
    <lineage>
        <taxon>Eukaryota</taxon>
        <taxon>Fungi</taxon>
        <taxon>Dikarya</taxon>
        <taxon>Ascomycota</taxon>
        <taxon>Pezizomycotina</taxon>
        <taxon>Sordariomycetes</taxon>
        <taxon>Sordariomycetidae</taxon>
        <taxon>Diaporthales</taxon>
        <taxon>Schizoparmaceae</taxon>
        <taxon>Coniella</taxon>
    </lineage>
</organism>
<gene>
    <name evidence="1" type="ORF">BD289DRAFT_125262</name>
</gene>
<keyword evidence="2" id="KW-1185">Reference proteome</keyword>
<dbReference type="InParanoid" id="A0A2T3AG13"/>
<accession>A0A2T3AG13</accession>
<dbReference type="OrthoDB" id="5233115at2759"/>
<dbReference type="AlphaFoldDB" id="A0A2T3AG13"/>
<evidence type="ECO:0000313" key="1">
    <source>
        <dbReference type="EMBL" id="PSR97034.1"/>
    </source>
</evidence>
<reference evidence="1 2" key="1">
    <citation type="journal article" date="2018" name="Mycol. Prog.">
        <title>Coniella lustricola, a new species from submerged detritus.</title>
        <authorList>
            <person name="Raudabaugh D.B."/>
            <person name="Iturriaga T."/>
            <person name="Carver A."/>
            <person name="Mondo S."/>
            <person name="Pangilinan J."/>
            <person name="Lipzen A."/>
            <person name="He G."/>
            <person name="Amirebrahimi M."/>
            <person name="Grigoriev I.V."/>
            <person name="Miller A.N."/>
        </authorList>
    </citation>
    <scope>NUCLEOTIDE SEQUENCE [LARGE SCALE GENOMIC DNA]</scope>
    <source>
        <strain evidence="1 2">B22-T-1</strain>
    </source>
</reference>
<dbReference type="EMBL" id="KZ678395">
    <property type="protein sequence ID" value="PSR97034.1"/>
    <property type="molecule type" value="Genomic_DNA"/>
</dbReference>
<proteinExistence type="predicted"/>
<name>A0A2T3AG13_9PEZI</name>
<protein>
    <submittedName>
        <fullName evidence="1">Uncharacterized protein</fullName>
    </submittedName>
</protein>
<evidence type="ECO:0000313" key="2">
    <source>
        <dbReference type="Proteomes" id="UP000241462"/>
    </source>
</evidence>
<sequence>MLRFKTRPLLWYKSSSVSIDHVVTESNNLYHSAASALVDIHINLQKELVQATARNEQFLNSVSTNHKRFAKPLSATFVGDEQGVEIQIGEHVASFKNRLHTAEAELAALWSQWEASQKEVDKIVMEEYHGQGDTSNDETEASKALNTSLAAEMETLSSELEDILHRAHEDARVSEKNYSKKIHGIMSALLQRYLLED</sequence>
<dbReference type="Proteomes" id="UP000241462">
    <property type="component" value="Unassembled WGS sequence"/>
</dbReference>